<protein>
    <submittedName>
        <fullName evidence="1">Uncharacterized protein</fullName>
    </submittedName>
</protein>
<organism evidence="1 2">
    <name type="scientific">Rubroshorea leprosula</name>
    <dbReference type="NCBI Taxonomy" id="152421"/>
    <lineage>
        <taxon>Eukaryota</taxon>
        <taxon>Viridiplantae</taxon>
        <taxon>Streptophyta</taxon>
        <taxon>Embryophyta</taxon>
        <taxon>Tracheophyta</taxon>
        <taxon>Spermatophyta</taxon>
        <taxon>Magnoliopsida</taxon>
        <taxon>eudicotyledons</taxon>
        <taxon>Gunneridae</taxon>
        <taxon>Pentapetalae</taxon>
        <taxon>rosids</taxon>
        <taxon>malvids</taxon>
        <taxon>Malvales</taxon>
        <taxon>Dipterocarpaceae</taxon>
        <taxon>Rubroshorea</taxon>
    </lineage>
</organism>
<evidence type="ECO:0000313" key="1">
    <source>
        <dbReference type="EMBL" id="GKV02898.1"/>
    </source>
</evidence>
<dbReference type="Proteomes" id="UP001054252">
    <property type="component" value="Unassembled WGS sequence"/>
</dbReference>
<proteinExistence type="predicted"/>
<gene>
    <name evidence="1" type="ORF">SLEP1_g15277</name>
</gene>
<keyword evidence="2" id="KW-1185">Reference proteome</keyword>
<reference evidence="1 2" key="1">
    <citation type="journal article" date="2021" name="Commun. Biol.">
        <title>The genome of Shorea leprosula (Dipterocarpaceae) highlights the ecological relevance of drought in aseasonal tropical rainforests.</title>
        <authorList>
            <person name="Ng K.K.S."/>
            <person name="Kobayashi M.J."/>
            <person name="Fawcett J.A."/>
            <person name="Hatakeyama M."/>
            <person name="Paape T."/>
            <person name="Ng C.H."/>
            <person name="Ang C.C."/>
            <person name="Tnah L.H."/>
            <person name="Lee C.T."/>
            <person name="Nishiyama T."/>
            <person name="Sese J."/>
            <person name="O'Brien M.J."/>
            <person name="Copetti D."/>
            <person name="Mohd Noor M.I."/>
            <person name="Ong R.C."/>
            <person name="Putra M."/>
            <person name="Sireger I.Z."/>
            <person name="Indrioko S."/>
            <person name="Kosugi Y."/>
            <person name="Izuno A."/>
            <person name="Isagi Y."/>
            <person name="Lee S.L."/>
            <person name="Shimizu K.K."/>
        </authorList>
    </citation>
    <scope>NUCLEOTIDE SEQUENCE [LARGE SCALE GENOMIC DNA]</scope>
    <source>
        <strain evidence="1">214</strain>
    </source>
</reference>
<accession>A0AAV5IUM3</accession>
<comment type="caution">
    <text evidence="1">The sequence shown here is derived from an EMBL/GenBank/DDBJ whole genome shotgun (WGS) entry which is preliminary data.</text>
</comment>
<dbReference type="AlphaFoldDB" id="A0AAV5IUM3"/>
<name>A0AAV5IUM3_9ROSI</name>
<dbReference type="EMBL" id="BPVZ01000019">
    <property type="protein sequence ID" value="GKV02898.1"/>
    <property type="molecule type" value="Genomic_DNA"/>
</dbReference>
<sequence length="126" mass="13832">MSTPSALDLASRIGGEIDRSEVQSSVEKYEKYHSYYGGNKHERNANYSDMISGGKTCMGLSPVGVATVPTTVFMNGTILMDTGSRDGVEAWAYLGEEYRSILEHNEELPAFASMDPSPLKQFPETK</sequence>
<evidence type="ECO:0000313" key="2">
    <source>
        <dbReference type="Proteomes" id="UP001054252"/>
    </source>
</evidence>